<name>A0A940YN90_9BURK</name>
<dbReference type="RefSeq" id="WP_210803682.1">
    <property type="nucleotide sequence ID" value="NZ_JAGQDE010000020.1"/>
</dbReference>
<keyword evidence="3" id="KW-1185">Reference proteome</keyword>
<reference evidence="2" key="1">
    <citation type="submission" date="2021-04" db="EMBL/GenBank/DDBJ databases">
        <title>The genome sequence of Ideonella sp. 4Y11.</title>
        <authorList>
            <person name="Liu Y."/>
        </authorList>
    </citation>
    <scope>NUCLEOTIDE SEQUENCE</scope>
    <source>
        <strain evidence="2">4Y11</strain>
    </source>
</reference>
<accession>A0A940YN90</accession>
<dbReference type="Proteomes" id="UP000678374">
    <property type="component" value="Unassembled WGS sequence"/>
</dbReference>
<protein>
    <submittedName>
        <fullName evidence="2">Uncharacterized protein</fullName>
    </submittedName>
</protein>
<gene>
    <name evidence="2" type="ORF">KAK06_18785</name>
</gene>
<proteinExistence type="predicted"/>
<evidence type="ECO:0000256" key="1">
    <source>
        <dbReference type="SAM" id="MobiDB-lite"/>
    </source>
</evidence>
<comment type="caution">
    <text evidence="2">The sequence shown here is derived from an EMBL/GenBank/DDBJ whole genome shotgun (WGS) entry which is preliminary data.</text>
</comment>
<dbReference type="AlphaFoldDB" id="A0A940YN90"/>
<evidence type="ECO:0000313" key="3">
    <source>
        <dbReference type="Proteomes" id="UP000678374"/>
    </source>
</evidence>
<organism evidence="2 3">
    <name type="scientific">Ideonella aquatica</name>
    <dbReference type="NCBI Taxonomy" id="2824119"/>
    <lineage>
        <taxon>Bacteria</taxon>
        <taxon>Pseudomonadati</taxon>
        <taxon>Pseudomonadota</taxon>
        <taxon>Betaproteobacteria</taxon>
        <taxon>Burkholderiales</taxon>
        <taxon>Sphaerotilaceae</taxon>
        <taxon>Ideonella</taxon>
    </lineage>
</organism>
<evidence type="ECO:0000313" key="2">
    <source>
        <dbReference type="EMBL" id="MBQ0961009.1"/>
    </source>
</evidence>
<feature type="compositionally biased region" description="Low complexity" evidence="1">
    <location>
        <begin position="32"/>
        <end position="46"/>
    </location>
</feature>
<sequence>MALLVTGFTAAHAGAVAPLSPDQVELRARVQAKQQARQHAQQQAKRQSQDPVAQYNLDIKAPELKRIALSKPVVRLNSEGNGELLIDLSVVDNLTGVASAEVSVLHQASEWGTWTEKTLSVPQTHAKLGVQVIMSGELPAGDWIVSNVTLRDANDNVRQYNAAALAALGNTSFQVESRAKLDGEAPSLTGGSVLTPVVSRSTPPKGEYPGRPARLGLSLAVTDTGATKTSGLGRANVTLCDDFQWECIYLSGTALRPGAASGSILVGGTLDSWTPSNRYTVYSVRVYDVQGNSRYYEIWDTDFNAMFGGDASITIND</sequence>
<dbReference type="EMBL" id="JAGQDE010000020">
    <property type="protein sequence ID" value="MBQ0961009.1"/>
    <property type="molecule type" value="Genomic_DNA"/>
</dbReference>
<feature type="region of interest" description="Disordered" evidence="1">
    <location>
        <begin position="32"/>
        <end position="52"/>
    </location>
</feature>